<feature type="transmembrane region" description="Helical" evidence="1">
    <location>
        <begin position="12"/>
        <end position="32"/>
    </location>
</feature>
<sequence>MQGVSHLWKTGYATALMLSLLGLMVFLFNAAWQNGADGLKLPAWLRILVNLALFSMPVFIALSAYAMNLRVVQYGWTVERVWAAIIIGLTSLYAVGYAISVFFRSNGWMHHASKVNVIAAWLIALVLLLTHTPVLDPIRISVDSQVQRLLTKVTPVQSFDFEYLRFQGGYYGNGALNKLVILRDHPQFSEINQKATQALVAKYKTYGATNHNEPENQADLVKLLHIYPSGSQVPAELLTYLWGETQSKSYWINCLRISSGCQALLIDLNGDAENELVIFDGYNTVVFSQQDRQWKRAGHLRGRNWHQLEAAEVEKALKAGSVAVVDSKWRELKVLQDTYTLEPQ</sequence>
<dbReference type="Proteomes" id="UP000826722">
    <property type="component" value="Chromosome"/>
</dbReference>
<reference evidence="2" key="1">
    <citation type="journal article" date="2021" name="Arch. Microbiol.">
        <title>Methyloradius palustris gen. nov., sp. nov., a methanol-oxidizing bacterium isolated from snow.</title>
        <authorList>
            <person name="Miyadera T."/>
            <person name="Kojima H."/>
            <person name="Fukui M."/>
        </authorList>
    </citation>
    <scope>NUCLEOTIDE SEQUENCE</scope>
    <source>
        <strain evidence="2">Zm11</strain>
    </source>
</reference>
<keyword evidence="1" id="KW-1133">Transmembrane helix</keyword>
<organism evidence="2 3">
    <name type="scientific">Methyloradius palustris</name>
    <dbReference type="NCBI Taxonomy" id="2778876"/>
    <lineage>
        <taxon>Bacteria</taxon>
        <taxon>Pseudomonadati</taxon>
        <taxon>Pseudomonadota</taxon>
        <taxon>Betaproteobacteria</taxon>
        <taxon>Nitrosomonadales</taxon>
        <taxon>Methylophilaceae</taxon>
        <taxon>Methyloradius</taxon>
    </lineage>
</organism>
<feature type="transmembrane region" description="Helical" evidence="1">
    <location>
        <begin position="115"/>
        <end position="135"/>
    </location>
</feature>
<dbReference type="AlphaFoldDB" id="A0A8D5K039"/>
<keyword evidence="1" id="KW-0472">Membrane</keyword>
<gene>
    <name evidence="2" type="ORF">ZMTM_06320</name>
</gene>
<protein>
    <recommendedName>
        <fullName evidence="4">DUF4153 domain-containing protein</fullName>
    </recommendedName>
</protein>
<proteinExistence type="predicted"/>
<name>A0A8D5K039_9PROT</name>
<keyword evidence="1" id="KW-0812">Transmembrane</keyword>
<evidence type="ECO:0000313" key="2">
    <source>
        <dbReference type="EMBL" id="BCM24373.1"/>
    </source>
</evidence>
<dbReference type="Pfam" id="PF13687">
    <property type="entry name" value="DUF4153"/>
    <property type="match status" value="1"/>
</dbReference>
<feature type="transmembrane region" description="Helical" evidence="1">
    <location>
        <begin position="44"/>
        <end position="66"/>
    </location>
</feature>
<evidence type="ECO:0000313" key="3">
    <source>
        <dbReference type="Proteomes" id="UP000826722"/>
    </source>
</evidence>
<accession>A0A8D5K039</accession>
<evidence type="ECO:0008006" key="4">
    <source>
        <dbReference type="Google" id="ProtNLM"/>
    </source>
</evidence>
<dbReference type="KEGG" id="mpau:ZMTM_06320"/>
<dbReference type="EMBL" id="AP024110">
    <property type="protein sequence ID" value="BCM24373.1"/>
    <property type="molecule type" value="Genomic_DNA"/>
</dbReference>
<feature type="transmembrane region" description="Helical" evidence="1">
    <location>
        <begin position="81"/>
        <end position="103"/>
    </location>
</feature>
<keyword evidence="3" id="KW-1185">Reference proteome</keyword>
<evidence type="ECO:0000256" key="1">
    <source>
        <dbReference type="SAM" id="Phobius"/>
    </source>
</evidence>
<dbReference type="InterPro" id="IPR025291">
    <property type="entry name" value="DUF4153"/>
</dbReference>